<evidence type="ECO:0000313" key="9">
    <source>
        <dbReference type="Proteomes" id="UP000190896"/>
    </source>
</evidence>
<evidence type="ECO:0000313" key="8">
    <source>
        <dbReference type="EMBL" id="OOZ35816.1"/>
    </source>
</evidence>
<dbReference type="RefSeq" id="WP_078487908.1">
    <property type="nucleotide sequence ID" value="NZ_MPRJ01000074.1"/>
</dbReference>
<dbReference type="FunFam" id="3.40.30.10:FF:000001">
    <property type="entry name" value="Thioredoxin"/>
    <property type="match status" value="1"/>
</dbReference>
<dbReference type="InterPro" id="IPR011990">
    <property type="entry name" value="TPR-like_helical_dom_sf"/>
</dbReference>
<dbReference type="GO" id="GO:0005737">
    <property type="term" value="C:cytoplasm"/>
    <property type="evidence" value="ECO:0007669"/>
    <property type="project" value="TreeGrafter"/>
</dbReference>
<dbReference type="InterPro" id="IPR013766">
    <property type="entry name" value="Thioredoxin_domain"/>
</dbReference>
<evidence type="ECO:0000256" key="4">
    <source>
        <dbReference type="ARBA" id="ARBA00023157"/>
    </source>
</evidence>
<dbReference type="PROSITE" id="PS00194">
    <property type="entry name" value="THIOREDOXIN_1"/>
    <property type="match status" value="1"/>
</dbReference>
<evidence type="ECO:0000256" key="1">
    <source>
        <dbReference type="ARBA" id="ARBA00008987"/>
    </source>
</evidence>
<reference evidence="8 9" key="1">
    <citation type="submission" date="2016-11" db="EMBL/GenBank/DDBJ databases">
        <title>Mixed transmission modes and dynamic genome evolution in an obligate animal-bacterial symbiosis.</title>
        <authorList>
            <person name="Russell S.L."/>
            <person name="Corbett-Detig R.B."/>
            <person name="Cavanaugh C.M."/>
        </authorList>
    </citation>
    <scope>NUCLEOTIDE SEQUENCE [LARGE SCALE GENOMIC DNA]</scope>
    <source>
        <strain evidence="8">Se-Cadez</strain>
    </source>
</reference>
<evidence type="ECO:0000256" key="6">
    <source>
        <dbReference type="NCBIfam" id="TIGR01068"/>
    </source>
</evidence>
<name>A0A1T2KSW8_9GAMM</name>
<gene>
    <name evidence="8" type="ORF">BOW51_10200</name>
</gene>
<dbReference type="InterPro" id="IPR036249">
    <property type="entry name" value="Thioredoxin-like_sf"/>
</dbReference>
<dbReference type="SUPFAM" id="SSF52833">
    <property type="entry name" value="Thioredoxin-like"/>
    <property type="match status" value="1"/>
</dbReference>
<dbReference type="PANTHER" id="PTHR45663:SF11">
    <property type="entry name" value="GEO12009P1"/>
    <property type="match status" value="1"/>
</dbReference>
<evidence type="ECO:0000256" key="5">
    <source>
        <dbReference type="ARBA" id="ARBA00023284"/>
    </source>
</evidence>
<dbReference type="EMBL" id="MPRJ01000074">
    <property type="protein sequence ID" value="OOZ35816.1"/>
    <property type="molecule type" value="Genomic_DNA"/>
</dbReference>
<dbReference type="GO" id="GO:0015035">
    <property type="term" value="F:protein-disulfide reductase activity"/>
    <property type="evidence" value="ECO:0007669"/>
    <property type="project" value="UniProtKB-UniRule"/>
</dbReference>
<comment type="similarity">
    <text evidence="1">Belongs to the thioredoxin family.</text>
</comment>
<dbReference type="NCBIfam" id="TIGR01068">
    <property type="entry name" value="thioredoxin"/>
    <property type="match status" value="1"/>
</dbReference>
<protein>
    <recommendedName>
        <fullName evidence="6">Thioredoxin</fullName>
    </recommendedName>
</protein>
<keyword evidence="5" id="KW-0676">Redox-active center</keyword>
<keyword evidence="2" id="KW-0813">Transport</keyword>
<keyword evidence="4" id="KW-1015">Disulfide bond</keyword>
<dbReference type="SUPFAM" id="SSF48452">
    <property type="entry name" value="TPR-like"/>
    <property type="match status" value="1"/>
</dbReference>
<dbReference type="PROSITE" id="PS51352">
    <property type="entry name" value="THIOREDOXIN_2"/>
    <property type="match status" value="1"/>
</dbReference>
<dbReference type="OrthoDB" id="9790390at2"/>
<dbReference type="Pfam" id="PF14561">
    <property type="entry name" value="TPR_20"/>
    <property type="match status" value="1"/>
</dbReference>
<organism evidence="8 9">
    <name type="scientific">Solemya velesiana gill symbiont</name>
    <dbReference type="NCBI Taxonomy" id="1918948"/>
    <lineage>
        <taxon>Bacteria</taxon>
        <taxon>Pseudomonadati</taxon>
        <taxon>Pseudomonadota</taxon>
        <taxon>Gammaproteobacteria</taxon>
        <taxon>sulfur-oxidizing symbionts</taxon>
    </lineage>
</organism>
<dbReference type="PRINTS" id="PR00421">
    <property type="entry name" value="THIOREDOXIN"/>
</dbReference>
<dbReference type="Gene3D" id="3.40.30.10">
    <property type="entry name" value="Glutaredoxin"/>
    <property type="match status" value="1"/>
</dbReference>
<dbReference type="InterPro" id="IPR017937">
    <property type="entry name" value="Thioredoxin_CS"/>
</dbReference>
<feature type="domain" description="Thioredoxin" evidence="7">
    <location>
        <begin position="6"/>
        <end position="113"/>
    </location>
</feature>
<dbReference type="Pfam" id="PF00085">
    <property type="entry name" value="Thioredoxin"/>
    <property type="match status" value="1"/>
</dbReference>
<proteinExistence type="inferred from homology"/>
<evidence type="ECO:0000259" key="7">
    <source>
        <dbReference type="PROSITE" id="PS51352"/>
    </source>
</evidence>
<dbReference type="CDD" id="cd02947">
    <property type="entry name" value="TRX_family"/>
    <property type="match status" value="1"/>
</dbReference>
<evidence type="ECO:0000256" key="2">
    <source>
        <dbReference type="ARBA" id="ARBA00022448"/>
    </source>
</evidence>
<dbReference type="Pfam" id="PF14559">
    <property type="entry name" value="TPR_19"/>
    <property type="match status" value="1"/>
</dbReference>
<keyword evidence="9" id="KW-1185">Reference proteome</keyword>
<comment type="caution">
    <text evidence="8">The sequence shown here is derived from an EMBL/GenBank/DDBJ whole genome shotgun (WGS) entry which is preliminary data.</text>
</comment>
<dbReference type="GO" id="GO:0006950">
    <property type="term" value="P:response to stress"/>
    <property type="evidence" value="ECO:0007669"/>
    <property type="project" value="UniProtKB-ARBA"/>
</dbReference>
<dbReference type="AlphaFoldDB" id="A0A1T2KSW8"/>
<evidence type="ECO:0000256" key="3">
    <source>
        <dbReference type="ARBA" id="ARBA00022982"/>
    </source>
</evidence>
<accession>A0A1T2KSW8</accession>
<dbReference type="InterPro" id="IPR005746">
    <property type="entry name" value="Thioredoxin"/>
</dbReference>
<sequence>MSDSPYIIDVTAENFAVYVVQNSHQLPVLVDFWADWCGPCKMLMPLLAKLVEEYQGKFILTKVNTEEQQALAQQYGIRSIPAVKLFRNGEVVDEFAGALPEGDIRAFLDRHIPRESDNLVTQANAMIQQGDVEGAIKLIEDAKASDPTNTRVILAYAKLKATLGEIEEAEAALNTLPAEEQENPEVTGLRARFQFDSVVGQAPYDETLVHALANGTATSEQIYQLAAHRVMENDHEAALELLLKLMMKDRSYGDDTARKGMLSIFEMLGSNNEMVNRYRNRMFNALH</sequence>
<keyword evidence="3" id="KW-0249">Electron transport</keyword>
<dbReference type="Gene3D" id="1.25.40.10">
    <property type="entry name" value="Tetratricopeptide repeat domain"/>
    <property type="match status" value="2"/>
</dbReference>
<dbReference type="PANTHER" id="PTHR45663">
    <property type="entry name" value="GEO12009P1"/>
    <property type="match status" value="1"/>
</dbReference>
<dbReference type="Proteomes" id="UP000190896">
    <property type="component" value="Unassembled WGS sequence"/>
</dbReference>